<accession>A0A1F5HL60</accession>
<keyword evidence="7" id="KW-0548">Nucleotidyltransferase</keyword>
<dbReference type="Gene3D" id="3.90.870.10">
    <property type="entry name" value="DHBP synthase"/>
    <property type="match status" value="1"/>
</dbReference>
<keyword evidence="8" id="KW-0547">Nucleotide-binding</keyword>
<evidence type="ECO:0000256" key="4">
    <source>
        <dbReference type="ARBA" id="ARBA00022490"/>
    </source>
</evidence>
<evidence type="ECO:0000256" key="5">
    <source>
        <dbReference type="ARBA" id="ARBA00022679"/>
    </source>
</evidence>
<keyword evidence="4" id="KW-0963">Cytoplasm</keyword>
<dbReference type="GO" id="GO:0000049">
    <property type="term" value="F:tRNA binding"/>
    <property type="evidence" value="ECO:0007669"/>
    <property type="project" value="TreeGrafter"/>
</dbReference>
<evidence type="ECO:0000313" key="14">
    <source>
        <dbReference type="Proteomes" id="UP000176780"/>
    </source>
</evidence>
<dbReference type="Proteomes" id="UP000176780">
    <property type="component" value="Unassembled WGS sequence"/>
</dbReference>
<dbReference type="GO" id="GO:0003725">
    <property type="term" value="F:double-stranded RNA binding"/>
    <property type="evidence" value="ECO:0007669"/>
    <property type="project" value="InterPro"/>
</dbReference>
<dbReference type="EMBL" id="MFBQ01000020">
    <property type="protein sequence ID" value="OGE04775.1"/>
    <property type="molecule type" value="Genomic_DNA"/>
</dbReference>
<sequence length="197" mass="21818">MPKTPPVILTSSGARGKDLKKAVEVLRRGGIVIFPTDTVYGIGCRFDSETAIQRIKNIKKSHQDFPILISDFKQLHQLAQLAPTALYLVQKYWPGALTLVLKSKRGNEKIALRMPDSDLVRTLINTLGAPIIGTSANFHGQKASTKYAQLDKKLIDMTDYVIRGECKLGKESTVVDATTIPVKILRQGAVRIYDNQN</sequence>
<dbReference type="GO" id="GO:0005737">
    <property type="term" value="C:cytoplasm"/>
    <property type="evidence" value="ECO:0007669"/>
    <property type="project" value="UniProtKB-SubCell"/>
</dbReference>
<dbReference type="PANTHER" id="PTHR17490:SF16">
    <property type="entry name" value="THREONYLCARBAMOYL-AMP SYNTHASE"/>
    <property type="match status" value="1"/>
</dbReference>
<reference evidence="13 14" key="1">
    <citation type="journal article" date="2016" name="Nat. Commun.">
        <title>Thousands of microbial genomes shed light on interconnected biogeochemical processes in an aquifer system.</title>
        <authorList>
            <person name="Anantharaman K."/>
            <person name="Brown C.T."/>
            <person name="Hug L.A."/>
            <person name="Sharon I."/>
            <person name="Castelle C.J."/>
            <person name="Probst A.J."/>
            <person name="Thomas B.C."/>
            <person name="Singh A."/>
            <person name="Wilkins M.J."/>
            <person name="Karaoz U."/>
            <person name="Brodie E.L."/>
            <person name="Williams K.H."/>
            <person name="Hubbard S.S."/>
            <person name="Banfield J.F."/>
        </authorList>
    </citation>
    <scope>NUCLEOTIDE SEQUENCE [LARGE SCALE GENOMIC DNA]</scope>
</reference>
<evidence type="ECO:0000256" key="3">
    <source>
        <dbReference type="ARBA" id="ARBA00012584"/>
    </source>
</evidence>
<comment type="caution">
    <text evidence="13">The sequence shown here is derived from an EMBL/GenBank/DDBJ whole genome shotgun (WGS) entry which is preliminary data.</text>
</comment>
<dbReference type="GO" id="GO:0006450">
    <property type="term" value="P:regulation of translational fidelity"/>
    <property type="evidence" value="ECO:0007669"/>
    <property type="project" value="TreeGrafter"/>
</dbReference>
<evidence type="ECO:0000256" key="9">
    <source>
        <dbReference type="ARBA" id="ARBA00022840"/>
    </source>
</evidence>
<evidence type="ECO:0000313" key="13">
    <source>
        <dbReference type="EMBL" id="OGE04775.1"/>
    </source>
</evidence>
<dbReference type="InterPro" id="IPR017945">
    <property type="entry name" value="DHBP_synth_RibB-like_a/b_dom"/>
</dbReference>
<evidence type="ECO:0000256" key="7">
    <source>
        <dbReference type="ARBA" id="ARBA00022695"/>
    </source>
</evidence>
<dbReference type="GO" id="GO:0005524">
    <property type="term" value="F:ATP binding"/>
    <property type="evidence" value="ECO:0007669"/>
    <property type="project" value="UniProtKB-KW"/>
</dbReference>
<gene>
    <name evidence="13" type="ORF">A3B51_03240</name>
</gene>
<dbReference type="AlphaFoldDB" id="A0A1F5HL60"/>
<dbReference type="SUPFAM" id="SSF55821">
    <property type="entry name" value="YrdC/RibB"/>
    <property type="match status" value="1"/>
</dbReference>
<dbReference type="GO" id="GO:0008033">
    <property type="term" value="P:tRNA processing"/>
    <property type="evidence" value="ECO:0007669"/>
    <property type="project" value="UniProtKB-KW"/>
</dbReference>
<dbReference type="InterPro" id="IPR050156">
    <property type="entry name" value="TC-AMP_synthase_SUA5"/>
</dbReference>
<comment type="similarity">
    <text evidence="2">Belongs to the SUA5 family.</text>
</comment>
<keyword evidence="9" id="KW-0067">ATP-binding</keyword>
<evidence type="ECO:0000259" key="12">
    <source>
        <dbReference type="PROSITE" id="PS51163"/>
    </source>
</evidence>
<dbReference type="STRING" id="1797727.A3B51_03240"/>
<dbReference type="PROSITE" id="PS51163">
    <property type="entry name" value="YRDC"/>
    <property type="match status" value="1"/>
</dbReference>
<feature type="domain" description="YrdC-like" evidence="12">
    <location>
        <begin position="16"/>
        <end position="190"/>
    </location>
</feature>
<comment type="catalytic activity">
    <reaction evidence="11">
        <text>L-threonine + hydrogencarbonate + ATP = L-threonylcarbamoyladenylate + diphosphate + H2O</text>
        <dbReference type="Rhea" id="RHEA:36407"/>
        <dbReference type="ChEBI" id="CHEBI:15377"/>
        <dbReference type="ChEBI" id="CHEBI:17544"/>
        <dbReference type="ChEBI" id="CHEBI:30616"/>
        <dbReference type="ChEBI" id="CHEBI:33019"/>
        <dbReference type="ChEBI" id="CHEBI:57926"/>
        <dbReference type="ChEBI" id="CHEBI:73682"/>
        <dbReference type="EC" id="2.7.7.87"/>
    </reaction>
</comment>
<dbReference type="NCBIfam" id="TIGR00057">
    <property type="entry name" value="L-threonylcarbamoyladenylate synthase"/>
    <property type="match status" value="1"/>
</dbReference>
<dbReference type="GO" id="GO:0061710">
    <property type="term" value="F:L-threonylcarbamoyladenylate synthase"/>
    <property type="evidence" value="ECO:0007669"/>
    <property type="project" value="UniProtKB-EC"/>
</dbReference>
<evidence type="ECO:0000256" key="6">
    <source>
        <dbReference type="ARBA" id="ARBA00022694"/>
    </source>
</evidence>
<evidence type="ECO:0000256" key="2">
    <source>
        <dbReference type="ARBA" id="ARBA00007663"/>
    </source>
</evidence>
<keyword evidence="5" id="KW-0808">Transferase</keyword>
<dbReference type="EC" id="2.7.7.87" evidence="3"/>
<protein>
    <recommendedName>
        <fullName evidence="10">L-threonylcarbamoyladenylate synthase</fullName>
        <ecNumber evidence="3">2.7.7.87</ecNumber>
    </recommendedName>
    <alternativeName>
        <fullName evidence="10">L-threonylcarbamoyladenylate synthase</fullName>
    </alternativeName>
</protein>
<keyword evidence="6" id="KW-0819">tRNA processing</keyword>
<organism evidence="13 14">
    <name type="scientific">Candidatus Curtissbacteria bacterium RIFCSPLOWO2_01_FULL_41_18</name>
    <dbReference type="NCBI Taxonomy" id="1797727"/>
    <lineage>
        <taxon>Bacteria</taxon>
        <taxon>Candidatus Curtissiibacteriota</taxon>
    </lineage>
</organism>
<evidence type="ECO:0000256" key="8">
    <source>
        <dbReference type="ARBA" id="ARBA00022741"/>
    </source>
</evidence>
<dbReference type="InterPro" id="IPR006070">
    <property type="entry name" value="Sua5-like_dom"/>
</dbReference>
<comment type="subcellular location">
    <subcellularLocation>
        <location evidence="1">Cytoplasm</location>
    </subcellularLocation>
</comment>
<proteinExistence type="inferred from homology"/>
<evidence type="ECO:0000256" key="1">
    <source>
        <dbReference type="ARBA" id="ARBA00004496"/>
    </source>
</evidence>
<dbReference type="Pfam" id="PF01300">
    <property type="entry name" value="Sua5_yciO_yrdC"/>
    <property type="match status" value="1"/>
</dbReference>
<name>A0A1F5HL60_9BACT</name>
<evidence type="ECO:0000256" key="11">
    <source>
        <dbReference type="ARBA" id="ARBA00048366"/>
    </source>
</evidence>
<evidence type="ECO:0000256" key="10">
    <source>
        <dbReference type="ARBA" id="ARBA00029774"/>
    </source>
</evidence>
<dbReference type="PANTHER" id="PTHR17490">
    <property type="entry name" value="SUA5"/>
    <property type="match status" value="1"/>
</dbReference>